<dbReference type="GO" id="GO:0016787">
    <property type="term" value="F:hydrolase activity"/>
    <property type="evidence" value="ECO:0007669"/>
    <property type="project" value="UniProtKB-KW"/>
</dbReference>
<comment type="similarity">
    <text evidence="9">Belongs to the polysaccharide monooxygenase AA9 family.</text>
</comment>
<dbReference type="EMBL" id="JAKWBI020000248">
    <property type="protein sequence ID" value="KAJ2898010.1"/>
    <property type="molecule type" value="Genomic_DNA"/>
</dbReference>
<comment type="subcellular location">
    <subcellularLocation>
        <location evidence="2">Secreted</location>
    </subcellularLocation>
</comment>
<name>A0AAD5RLR6_9PEZI</name>
<evidence type="ECO:0000256" key="11">
    <source>
        <dbReference type="ARBA" id="ARBA00047174"/>
    </source>
</evidence>
<evidence type="ECO:0000256" key="7">
    <source>
        <dbReference type="ARBA" id="ARBA00023277"/>
    </source>
</evidence>
<reference evidence="14" key="1">
    <citation type="submission" date="2022-07" db="EMBL/GenBank/DDBJ databases">
        <title>Draft genome sequence of Zalerion maritima ATCC 34329, a (micro)plastics degrading marine fungus.</title>
        <authorList>
            <person name="Paco A."/>
            <person name="Goncalves M.F.M."/>
            <person name="Rocha-Santos T.A.P."/>
            <person name="Alves A."/>
        </authorList>
    </citation>
    <scope>NUCLEOTIDE SEQUENCE</scope>
    <source>
        <strain evidence="14">ATCC 34329</strain>
    </source>
</reference>
<evidence type="ECO:0000256" key="8">
    <source>
        <dbReference type="ARBA" id="ARBA00023326"/>
    </source>
</evidence>
<dbReference type="GO" id="GO:0030245">
    <property type="term" value="P:cellulose catabolic process"/>
    <property type="evidence" value="ECO:0007669"/>
    <property type="project" value="UniProtKB-KW"/>
</dbReference>
<dbReference type="CDD" id="cd21175">
    <property type="entry name" value="LPMO_AA9"/>
    <property type="match status" value="1"/>
</dbReference>
<feature type="domain" description="Auxiliary Activity family 9 catalytic" evidence="13">
    <location>
        <begin position="22"/>
        <end position="235"/>
    </location>
</feature>
<dbReference type="InterPro" id="IPR005103">
    <property type="entry name" value="AA9_LPMO"/>
</dbReference>
<comment type="cofactor">
    <cofactor evidence="1">
        <name>Cu(2+)</name>
        <dbReference type="ChEBI" id="CHEBI:29036"/>
    </cofactor>
</comment>
<dbReference type="Gene3D" id="2.70.50.70">
    <property type="match status" value="1"/>
</dbReference>
<evidence type="ECO:0000313" key="15">
    <source>
        <dbReference type="Proteomes" id="UP001201980"/>
    </source>
</evidence>
<evidence type="ECO:0000313" key="14">
    <source>
        <dbReference type="EMBL" id="KAJ2898010.1"/>
    </source>
</evidence>
<proteinExistence type="inferred from homology"/>
<keyword evidence="6" id="KW-1015">Disulfide bond</keyword>
<feature type="chain" id="PRO_5042080479" description="lytic cellulose monooxygenase (C4-dehydrogenating)" evidence="12">
    <location>
        <begin position="22"/>
        <end position="247"/>
    </location>
</feature>
<dbReference type="Proteomes" id="UP001201980">
    <property type="component" value="Unassembled WGS sequence"/>
</dbReference>
<dbReference type="PANTHER" id="PTHR33353">
    <property type="entry name" value="PUTATIVE (AFU_ORTHOLOGUE AFUA_1G12560)-RELATED"/>
    <property type="match status" value="1"/>
</dbReference>
<keyword evidence="14" id="KW-0378">Hydrolase</keyword>
<keyword evidence="4 12" id="KW-0732">Signal</keyword>
<keyword evidence="3" id="KW-0964">Secreted</keyword>
<evidence type="ECO:0000256" key="6">
    <source>
        <dbReference type="ARBA" id="ARBA00023157"/>
    </source>
</evidence>
<comment type="caution">
    <text evidence="14">The sequence shown here is derived from an EMBL/GenBank/DDBJ whole genome shotgun (WGS) entry which is preliminary data.</text>
</comment>
<keyword evidence="7" id="KW-0119">Carbohydrate metabolism</keyword>
<feature type="signal peptide" evidence="12">
    <location>
        <begin position="1"/>
        <end position="21"/>
    </location>
</feature>
<organism evidence="14 15">
    <name type="scientific">Zalerion maritima</name>
    <dbReference type="NCBI Taxonomy" id="339359"/>
    <lineage>
        <taxon>Eukaryota</taxon>
        <taxon>Fungi</taxon>
        <taxon>Dikarya</taxon>
        <taxon>Ascomycota</taxon>
        <taxon>Pezizomycotina</taxon>
        <taxon>Sordariomycetes</taxon>
        <taxon>Lulworthiomycetidae</taxon>
        <taxon>Lulworthiales</taxon>
        <taxon>Lulworthiaceae</taxon>
        <taxon>Zalerion</taxon>
    </lineage>
</organism>
<evidence type="ECO:0000256" key="3">
    <source>
        <dbReference type="ARBA" id="ARBA00022525"/>
    </source>
</evidence>
<keyword evidence="15" id="KW-1185">Reference proteome</keyword>
<evidence type="ECO:0000256" key="9">
    <source>
        <dbReference type="ARBA" id="ARBA00044502"/>
    </source>
</evidence>
<dbReference type="Pfam" id="PF03443">
    <property type="entry name" value="AA9"/>
    <property type="match status" value="1"/>
</dbReference>
<dbReference type="InterPro" id="IPR049892">
    <property type="entry name" value="AA9"/>
</dbReference>
<evidence type="ECO:0000256" key="2">
    <source>
        <dbReference type="ARBA" id="ARBA00004613"/>
    </source>
</evidence>
<evidence type="ECO:0000256" key="10">
    <source>
        <dbReference type="ARBA" id="ARBA00045077"/>
    </source>
</evidence>
<dbReference type="EC" id="1.14.99.56" evidence="11"/>
<sequence>MHHAASSLVTLLGALFPLVTAHGAVTSYVIDSVTYPGYEGYSPQYGPDTIEREWTSYNPIMTPETPDITCNGGTSADLTAQISPGSTVTAKWKQWTHRQGPVTVWMYACPTSTIEACTGQEGANWFKIDEMGLTVEPSLLSSDNWGTSIVVDELEWTSTIPEGLKSGLYLLRHELLALHQANTPQFYPECAQVEVVDGGGSFPTGEYLTAIPGAGYALADDPSVDVNVYASSEPTTFKVHGPPVWNP</sequence>
<dbReference type="PANTHER" id="PTHR33353:SF19">
    <property type="entry name" value="GLYCOSYLHYDROLASE FAMILY 61-8 PROTEIN"/>
    <property type="match status" value="1"/>
</dbReference>
<comment type="catalytic activity">
    <reaction evidence="10">
        <text>[(1-&gt;4)-beta-D-glucosyl]n+m + reduced acceptor + O2 = 4-dehydro-beta-D-glucosyl-[(1-&gt;4)-beta-D-glucosyl]n-1 + [(1-&gt;4)-beta-D-glucosyl]m + acceptor + H2O.</text>
        <dbReference type="EC" id="1.14.99.56"/>
    </reaction>
</comment>
<evidence type="ECO:0000256" key="1">
    <source>
        <dbReference type="ARBA" id="ARBA00001973"/>
    </source>
</evidence>
<keyword evidence="8" id="KW-0624">Polysaccharide degradation</keyword>
<evidence type="ECO:0000259" key="13">
    <source>
        <dbReference type="Pfam" id="PF03443"/>
    </source>
</evidence>
<dbReference type="AlphaFoldDB" id="A0AAD5RLR6"/>
<evidence type="ECO:0000256" key="12">
    <source>
        <dbReference type="SAM" id="SignalP"/>
    </source>
</evidence>
<accession>A0AAD5RLR6</accession>
<evidence type="ECO:0000256" key="4">
    <source>
        <dbReference type="ARBA" id="ARBA00022729"/>
    </source>
</evidence>
<gene>
    <name evidence="14" type="ORF">MKZ38_004228</name>
</gene>
<evidence type="ECO:0000256" key="5">
    <source>
        <dbReference type="ARBA" id="ARBA00023001"/>
    </source>
</evidence>
<protein>
    <recommendedName>
        <fullName evidence="11">lytic cellulose monooxygenase (C4-dehydrogenating)</fullName>
        <ecNumber evidence="11">1.14.99.56</ecNumber>
    </recommendedName>
</protein>
<keyword evidence="5" id="KW-0136">Cellulose degradation</keyword>
<dbReference type="GO" id="GO:0005576">
    <property type="term" value="C:extracellular region"/>
    <property type="evidence" value="ECO:0007669"/>
    <property type="project" value="UniProtKB-SubCell"/>
</dbReference>